<reference evidence="3" key="1">
    <citation type="submission" date="2017-07" db="EMBL/GenBank/DDBJ databases">
        <title>Draft genome sequence of Effusibacillus lacus strain skLN1.</title>
        <authorList>
            <person name="Watanabe M."/>
            <person name="Kojima H."/>
            <person name="Fukui M."/>
        </authorList>
    </citation>
    <scope>NUCLEOTIDE SEQUENCE [LARGE SCALE GENOMIC DNA]</scope>
    <source>
        <strain evidence="3">skLN1</strain>
    </source>
</reference>
<protein>
    <submittedName>
        <fullName evidence="2">Membrane protein</fullName>
    </submittedName>
</protein>
<gene>
    <name evidence="2" type="ORF">EFBL_2643</name>
</gene>
<keyword evidence="1" id="KW-0472">Membrane</keyword>
<evidence type="ECO:0000313" key="2">
    <source>
        <dbReference type="EMBL" id="GAX90983.1"/>
    </source>
</evidence>
<dbReference type="GO" id="GO:0005886">
    <property type="term" value="C:plasma membrane"/>
    <property type="evidence" value="ECO:0007669"/>
    <property type="project" value="TreeGrafter"/>
</dbReference>
<keyword evidence="1" id="KW-1133">Transmembrane helix</keyword>
<feature type="transmembrane region" description="Helical" evidence="1">
    <location>
        <begin position="126"/>
        <end position="143"/>
    </location>
</feature>
<feature type="transmembrane region" description="Helical" evidence="1">
    <location>
        <begin position="95"/>
        <end position="114"/>
    </location>
</feature>
<name>A0A292YQE8_9BACL</name>
<dbReference type="Proteomes" id="UP000217785">
    <property type="component" value="Unassembled WGS sequence"/>
</dbReference>
<proteinExistence type="predicted"/>
<dbReference type="EMBL" id="BDUF01000076">
    <property type="protein sequence ID" value="GAX90983.1"/>
    <property type="molecule type" value="Genomic_DNA"/>
</dbReference>
<organism evidence="2 3">
    <name type="scientific">Effusibacillus lacus</name>
    <dbReference type="NCBI Taxonomy" id="1348429"/>
    <lineage>
        <taxon>Bacteria</taxon>
        <taxon>Bacillati</taxon>
        <taxon>Bacillota</taxon>
        <taxon>Bacilli</taxon>
        <taxon>Bacillales</taxon>
        <taxon>Alicyclobacillaceae</taxon>
        <taxon>Effusibacillus</taxon>
    </lineage>
</organism>
<feature type="transmembrane region" description="Helical" evidence="1">
    <location>
        <begin position="68"/>
        <end position="88"/>
    </location>
</feature>
<accession>A0A292YQE8</accession>
<dbReference type="PANTHER" id="PTHR34821">
    <property type="entry name" value="INNER MEMBRANE PROTEIN YDCZ"/>
    <property type="match status" value="1"/>
</dbReference>
<dbReference type="PANTHER" id="PTHR34821:SF2">
    <property type="entry name" value="INNER MEMBRANE PROTEIN YDCZ"/>
    <property type="match status" value="1"/>
</dbReference>
<feature type="transmembrane region" description="Helical" evidence="1">
    <location>
        <begin position="6"/>
        <end position="26"/>
    </location>
</feature>
<sequence>MQNWLYIGLMVLAGVMIGFQSPINTALSKKVGIMESSFISFTVGVLTLAVVATIWGKGNIKEVIHVPWWQWLGGFLGAIYVTSIIVAVPQVGVTTVMVAALAGQLTIALLIDQFGWFGLAPRPIDWQRVLGVFLLFVATWLIYSKR</sequence>
<dbReference type="RefSeq" id="WP_096182711.1">
    <property type="nucleotide sequence ID" value="NZ_BDUF01000076.1"/>
</dbReference>
<dbReference type="AlphaFoldDB" id="A0A292YQE8"/>
<evidence type="ECO:0000256" key="1">
    <source>
        <dbReference type="SAM" id="Phobius"/>
    </source>
</evidence>
<keyword evidence="1" id="KW-0812">Transmembrane</keyword>
<dbReference type="OrthoDB" id="7864805at2"/>
<keyword evidence="3" id="KW-1185">Reference proteome</keyword>
<comment type="caution">
    <text evidence="2">The sequence shown here is derived from an EMBL/GenBank/DDBJ whole genome shotgun (WGS) entry which is preliminary data.</text>
</comment>
<dbReference type="Pfam" id="PF04657">
    <property type="entry name" value="DMT_YdcZ"/>
    <property type="match status" value="1"/>
</dbReference>
<evidence type="ECO:0000313" key="3">
    <source>
        <dbReference type="Proteomes" id="UP000217785"/>
    </source>
</evidence>
<dbReference type="InterPro" id="IPR006750">
    <property type="entry name" value="YdcZ"/>
</dbReference>
<feature type="transmembrane region" description="Helical" evidence="1">
    <location>
        <begin position="38"/>
        <end position="56"/>
    </location>
</feature>